<evidence type="ECO:0000313" key="2">
    <source>
        <dbReference type="EMBL" id="OSJ05018.1"/>
    </source>
</evidence>
<comment type="caution">
    <text evidence="2">The sequence shown here is derived from an EMBL/GenBank/DDBJ whole genome shotgun (WGS) entry which is preliminary data.</text>
</comment>
<dbReference type="InterPro" id="IPR025538">
    <property type="entry name" value="DUF4424"/>
</dbReference>
<protein>
    <recommendedName>
        <fullName evidence="1">DUF4424 domain-containing protein</fullName>
    </recommendedName>
</protein>
<organism evidence="2 3">
    <name type="scientific">Bradyrhizobium canariense</name>
    <dbReference type="NCBI Taxonomy" id="255045"/>
    <lineage>
        <taxon>Bacteria</taxon>
        <taxon>Pseudomonadati</taxon>
        <taxon>Pseudomonadota</taxon>
        <taxon>Alphaproteobacteria</taxon>
        <taxon>Hyphomicrobiales</taxon>
        <taxon>Nitrobacteraceae</taxon>
        <taxon>Bradyrhizobium</taxon>
    </lineage>
</organism>
<gene>
    <name evidence="2" type="ORF">BSZ18_26205</name>
</gene>
<proteinExistence type="predicted"/>
<reference evidence="2 3" key="1">
    <citation type="submission" date="2017-03" db="EMBL/GenBank/DDBJ databases">
        <title>Whole genome sequences of fourteen strains of Bradyrhizobium canariense and one strain of Bradyrhizobium japonicum isolated from Lupinus (Papilionoideae: Genisteae) species in Algeria.</title>
        <authorList>
            <person name="Crovadore J."/>
            <person name="Chekireb D."/>
            <person name="Brachmann A."/>
            <person name="Chablais R."/>
            <person name="Cochard B."/>
            <person name="Lefort F."/>
        </authorList>
    </citation>
    <scope>NUCLEOTIDE SEQUENCE [LARGE SCALE GENOMIC DNA]</scope>
    <source>
        <strain evidence="2 3">UBMA195</strain>
    </source>
</reference>
<dbReference type="Pfam" id="PF14415">
    <property type="entry name" value="DUF4424"/>
    <property type="match status" value="1"/>
</dbReference>
<name>A0A1X3EP99_9BRAD</name>
<evidence type="ECO:0000313" key="3">
    <source>
        <dbReference type="Proteomes" id="UP000193553"/>
    </source>
</evidence>
<dbReference type="OrthoDB" id="7299818at2"/>
<accession>A0A1X3EP99</accession>
<dbReference type="Proteomes" id="UP000193553">
    <property type="component" value="Unassembled WGS sequence"/>
</dbReference>
<evidence type="ECO:0000259" key="1">
    <source>
        <dbReference type="Pfam" id="PF14415"/>
    </source>
</evidence>
<feature type="domain" description="DUF4424" evidence="1">
    <location>
        <begin position="57"/>
        <end position="365"/>
    </location>
</feature>
<dbReference type="EMBL" id="NAFI01000183">
    <property type="protein sequence ID" value="OSJ05018.1"/>
    <property type="molecule type" value="Genomic_DNA"/>
</dbReference>
<dbReference type="AlphaFoldDB" id="A0A1X3EP99"/>
<dbReference type="Gene3D" id="2.60.40.3680">
    <property type="match status" value="1"/>
</dbReference>
<sequence length="370" mass="40711">MGRSLSTDRLTRIGWSRQMLRRRIQTSLPNEPSARLSFLIPALMVALLVATGWPARANDSAAELSIGGLQFVRTNDVAMESENLRITLDRISVRYQFANLTAKPVTLNVAFPLPDIDLSEAENVALPSSDPINFVEFETKVDGNPAPLTVDQRAMVGNRDVSALLRELKLPLLPIGGREIRVTDLPAATRTRLVDDGLLMPAGMSDNGRQQYAPGWTVKTSAVRQQLFPPVRSVTVEHQYRPSVGSSPDTILRSSLRRSSALGQEVARYRKEYCIQDTFLAELDKRTGNNQTNGANLQERRISYVLKTGANWAGPIRSFKLTIDPGGSDRLVSFCPGRLKASSATGNTLEYTASDFKPDADLKILVIGTF</sequence>